<dbReference type="GO" id="GO:0016020">
    <property type="term" value="C:membrane"/>
    <property type="evidence" value="ECO:0007669"/>
    <property type="project" value="UniProtKB-SubCell"/>
</dbReference>
<evidence type="ECO:0000313" key="8">
    <source>
        <dbReference type="EMBL" id="MRG96568.1"/>
    </source>
</evidence>
<feature type="transmembrane region" description="Helical" evidence="6">
    <location>
        <begin position="288"/>
        <end position="306"/>
    </location>
</feature>
<evidence type="ECO:0000256" key="5">
    <source>
        <dbReference type="ARBA" id="ARBA00023136"/>
    </source>
</evidence>
<accession>A0A6N7PWW1</accession>
<name>A0A6N7PWW1_9BACT</name>
<comment type="caution">
    <text evidence="8">The sequence shown here is derived from an EMBL/GenBank/DDBJ whole genome shotgun (WGS) entry which is preliminary data.</text>
</comment>
<dbReference type="Pfam" id="PF03600">
    <property type="entry name" value="CitMHS"/>
    <property type="match status" value="1"/>
</dbReference>
<feature type="transmembrane region" description="Helical" evidence="6">
    <location>
        <begin position="100"/>
        <end position="127"/>
    </location>
</feature>
<dbReference type="RefSeq" id="WP_338046660.1">
    <property type="nucleotide sequence ID" value="NZ_WJIE01000012.1"/>
</dbReference>
<dbReference type="InterPro" id="IPR051475">
    <property type="entry name" value="Diverse_Ion_Transporter"/>
</dbReference>
<dbReference type="AlphaFoldDB" id="A0A6N7PWW1"/>
<evidence type="ECO:0000256" key="6">
    <source>
        <dbReference type="SAM" id="Phobius"/>
    </source>
</evidence>
<feature type="transmembrane region" description="Helical" evidence="6">
    <location>
        <begin position="139"/>
        <end position="160"/>
    </location>
</feature>
<comment type="subcellular location">
    <subcellularLocation>
        <location evidence="1">Membrane</location>
        <topology evidence="1">Multi-pass membrane protein</topology>
    </subcellularLocation>
</comment>
<organism evidence="8 9">
    <name type="scientific">Polyangium spumosum</name>
    <dbReference type="NCBI Taxonomy" id="889282"/>
    <lineage>
        <taxon>Bacteria</taxon>
        <taxon>Pseudomonadati</taxon>
        <taxon>Myxococcota</taxon>
        <taxon>Polyangia</taxon>
        <taxon>Polyangiales</taxon>
        <taxon>Polyangiaceae</taxon>
        <taxon>Polyangium</taxon>
    </lineage>
</organism>
<feature type="transmembrane region" description="Helical" evidence="6">
    <location>
        <begin position="29"/>
        <end position="48"/>
    </location>
</feature>
<dbReference type="GO" id="GO:0055085">
    <property type="term" value="P:transmembrane transport"/>
    <property type="evidence" value="ECO:0007669"/>
    <property type="project" value="InterPro"/>
</dbReference>
<keyword evidence="4 6" id="KW-1133">Transmembrane helix</keyword>
<evidence type="ECO:0000256" key="1">
    <source>
        <dbReference type="ARBA" id="ARBA00004141"/>
    </source>
</evidence>
<reference evidence="8 9" key="1">
    <citation type="submission" date="2019-10" db="EMBL/GenBank/DDBJ databases">
        <title>A soil myxobacterium in the family Polyangiaceae.</title>
        <authorList>
            <person name="Li Y."/>
            <person name="Wang J."/>
        </authorList>
    </citation>
    <scope>NUCLEOTIDE SEQUENCE [LARGE SCALE GENOMIC DNA]</scope>
    <source>
        <strain evidence="8 9">DSM 14734</strain>
    </source>
</reference>
<dbReference type="PANTHER" id="PTHR43568:SF1">
    <property type="entry name" value="P PROTEIN"/>
    <property type="match status" value="1"/>
</dbReference>
<feature type="transmembrane region" description="Helical" evidence="6">
    <location>
        <begin position="60"/>
        <end position="80"/>
    </location>
</feature>
<proteinExistence type="predicted"/>
<protein>
    <submittedName>
        <fullName evidence="8">Permease</fullName>
    </submittedName>
</protein>
<dbReference type="InterPro" id="IPR004680">
    <property type="entry name" value="Cit_transptr-like_dom"/>
</dbReference>
<feature type="domain" description="Citrate transporter-like" evidence="7">
    <location>
        <begin position="29"/>
        <end position="370"/>
    </location>
</feature>
<feature type="transmembrane region" description="Helical" evidence="6">
    <location>
        <begin position="235"/>
        <end position="253"/>
    </location>
</feature>
<dbReference type="EMBL" id="WJIE01000012">
    <property type="protein sequence ID" value="MRG96568.1"/>
    <property type="molecule type" value="Genomic_DNA"/>
</dbReference>
<evidence type="ECO:0000256" key="2">
    <source>
        <dbReference type="ARBA" id="ARBA00022448"/>
    </source>
</evidence>
<feature type="transmembrane region" description="Helical" evidence="6">
    <location>
        <begin position="368"/>
        <end position="390"/>
    </location>
</feature>
<evidence type="ECO:0000256" key="4">
    <source>
        <dbReference type="ARBA" id="ARBA00022989"/>
    </source>
</evidence>
<feature type="transmembrane region" description="Helical" evidence="6">
    <location>
        <begin position="418"/>
        <end position="441"/>
    </location>
</feature>
<evidence type="ECO:0000313" key="9">
    <source>
        <dbReference type="Proteomes" id="UP000440224"/>
    </source>
</evidence>
<feature type="transmembrane region" description="Helical" evidence="6">
    <location>
        <begin position="326"/>
        <end position="347"/>
    </location>
</feature>
<feature type="transmembrane region" description="Helical" evidence="6">
    <location>
        <begin position="259"/>
        <end position="276"/>
    </location>
</feature>
<keyword evidence="5 6" id="KW-0472">Membrane</keyword>
<dbReference type="Proteomes" id="UP000440224">
    <property type="component" value="Unassembled WGS sequence"/>
</dbReference>
<evidence type="ECO:0000259" key="7">
    <source>
        <dbReference type="Pfam" id="PF03600"/>
    </source>
</evidence>
<keyword evidence="9" id="KW-1185">Reference proteome</keyword>
<gene>
    <name evidence="8" type="ORF">GF068_32280</name>
</gene>
<feature type="transmembrane region" description="Helical" evidence="6">
    <location>
        <begin position="180"/>
        <end position="202"/>
    </location>
</feature>
<sequence length="445" mass="46536">MTQPQFILSGILLLALVLQALLPSYRVLVVTAGAGLACLAATLLGVANTSRILAGVPWDVLVILVTLGLVSQLLAQSRLFDRLALAATRASRADPARLTIVFGIAMYVVSGIVNNLTALVLVLPVLHVLLRLGGTNQRYVSWTLGVLLVACNLGGAATPIGDFPAILLLGRGSMTFVDYLVQAAPATFVALAALLAVTAFVVRPARGMPRDPITAGIARAVMTALHRRITLDRRIFVPAAASLALMVAAWLFLPASLGVGPELVCWLGAALALLLNRRLGERLTRNGLEAEAVFFLLSLFVMVGAVRDTGLFDLIARGIERLPISGAGQLFVFLLLAGLLTGLFSAGPSMAALLEVAASLAKRLPPSAVYVGLALSVCAGSSLFLTAATAGPLAQALTERADIRDADGQKLRFGFFDFLPTGLLGFAIIQLTALGYAAWVLSRAG</sequence>
<keyword evidence="2" id="KW-0813">Transport</keyword>
<evidence type="ECO:0000256" key="3">
    <source>
        <dbReference type="ARBA" id="ARBA00022692"/>
    </source>
</evidence>
<keyword evidence="3 6" id="KW-0812">Transmembrane</keyword>
<dbReference type="PANTHER" id="PTHR43568">
    <property type="entry name" value="P PROTEIN"/>
    <property type="match status" value="1"/>
</dbReference>